<dbReference type="Pfam" id="PF07228">
    <property type="entry name" value="SpoIIE"/>
    <property type="match status" value="1"/>
</dbReference>
<dbReference type="AlphaFoldDB" id="A0AA41XJ17"/>
<dbReference type="Pfam" id="PF01590">
    <property type="entry name" value="GAF"/>
    <property type="match status" value="1"/>
</dbReference>
<dbReference type="SUPFAM" id="SSF81606">
    <property type="entry name" value="PP2C-like"/>
    <property type="match status" value="1"/>
</dbReference>
<dbReference type="SMART" id="SM00331">
    <property type="entry name" value="PP2C_SIG"/>
    <property type="match status" value="1"/>
</dbReference>
<dbReference type="Gene3D" id="3.60.40.10">
    <property type="entry name" value="PPM-type phosphatase domain"/>
    <property type="match status" value="1"/>
</dbReference>
<dbReference type="InterPro" id="IPR036457">
    <property type="entry name" value="PPM-type-like_dom_sf"/>
</dbReference>
<dbReference type="PANTHER" id="PTHR43156">
    <property type="entry name" value="STAGE II SPORULATION PROTEIN E-RELATED"/>
    <property type="match status" value="1"/>
</dbReference>
<dbReference type="InterPro" id="IPR029016">
    <property type="entry name" value="GAF-like_dom_sf"/>
</dbReference>
<dbReference type="RefSeq" id="WP_259530489.1">
    <property type="nucleotide sequence ID" value="NZ_JANLCK010000011.1"/>
</dbReference>
<proteinExistence type="predicted"/>
<dbReference type="InterPro" id="IPR001932">
    <property type="entry name" value="PPM-type_phosphatase-like_dom"/>
</dbReference>
<evidence type="ECO:0000256" key="1">
    <source>
        <dbReference type="ARBA" id="ARBA00022801"/>
    </source>
</evidence>
<evidence type="ECO:0000259" key="2">
    <source>
        <dbReference type="SMART" id="SM00065"/>
    </source>
</evidence>
<organism evidence="4 5">
    <name type="scientific">Herbiconiux oxytropis</name>
    <dbReference type="NCBI Taxonomy" id="2970915"/>
    <lineage>
        <taxon>Bacteria</taxon>
        <taxon>Bacillati</taxon>
        <taxon>Actinomycetota</taxon>
        <taxon>Actinomycetes</taxon>
        <taxon>Micrococcales</taxon>
        <taxon>Microbacteriaceae</taxon>
        <taxon>Herbiconiux</taxon>
    </lineage>
</organism>
<dbReference type="SUPFAM" id="SSF55781">
    <property type="entry name" value="GAF domain-like"/>
    <property type="match status" value="1"/>
</dbReference>
<comment type="caution">
    <text evidence="4">The sequence shown here is derived from an EMBL/GenBank/DDBJ whole genome shotgun (WGS) entry which is preliminary data.</text>
</comment>
<keyword evidence="5" id="KW-1185">Reference proteome</keyword>
<name>A0AA41XJ17_9MICO</name>
<sequence>MGETGIDDEAIDRERFEQLRIAAVERLNLFATPGEERFDRITRIARELFAVPVAEINLLDATRQFTKSPQPKDAEPFSPRSQSFCDITIQRPEILVVPDATKDDRFSWRDTVTGERHIRFYAGRPLSLGDDHRVGTLCLVDTAPREFSADQERLLEELGDWVERELQDSADLDRAAEVQQQLLPQAQPGLPAFEVAGVCLPARTVAGDFYSWHGSEGGIELTLADVMGKGTAGAILAATVRAAFQSQTGFDVVEAIEHVNAQLANDLGQTGSFATLFHARIDTASGRIRFADAGHGLSVVVHPDGGYERLDATGLPIGIVQDGLWTAAETTLAPGDRLITFTDGLLDLYDGTLDSLDDITAIVAGSESPAAAAETISALVAGSGGGDDDVTAVIVFRRS</sequence>
<gene>
    <name evidence="4" type="ORF">N1028_16515</name>
</gene>
<reference evidence="4" key="1">
    <citation type="submission" date="2022-08" db="EMBL/GenBank/DDBJ databases">
        <authorList>
            <person name="Deng Y."/>
            <person name="Han X.-F."/>
            <person name="Zhang Y.-Q."/>
        </authorList>
    </citation>
    <scope>NUCLEOTIDE SEQUENCE</scope>
    <source>
        <strain evidence="4">CPCC 203407</strain>
    </source>
</reference>
<protein>
    <submittedName>
        <fullName evidence="4">SpoIIE family protein phosphatase</fullName>
    </submittedName>
</protein>
<evidence type="ECO:0000313" key="4">
    <source>
        <dbReference type="EMBL" id="MCS5727499.1"/>
    </source>
</evidence>
<feature type="domain" description="PPM-type phosphatase" evidence="3">
    <location>
        <begin position="190"/>
        <end position="397"/>
    </location>
</feature>
<dbReference type="SMART" id="SM00065">
    <property type="entry name" value="GAF"/>
    <property type="match status" value="1"/>
</dbReference>
<dbReference type="PANTHER" id="PTHR43156:SF2">
    <property type="entry name" value="STAGE II SPORULATION PROTEIN E"/>
    <property type="match status" value="1"/>
</dbReference>
<dbReference type="InterPro" id="IPR052016">
    <property type="entry name" value="Bact_Sigma-Reg"/>
</dbReference>
<feature type="domain" description="GAF" evidence="2">
    <location>
        <begin position="33"/>
        <end position="176"/>
    </location>
</feature>
<dbReference type="GO" id="GO:0016791">
    <property type="term" value="F:phosphatase activity"/>
    <property type="evidence" value="ECO:0007669"/>
    <property type="project" value="TreeGrafter"/>
</dbReference>
<dbReference type="EMBL" id="JANLCK010000011">
    <property type="protein sequence ID" value="MCS5727499.1"/>
    <property type="molecule type" value="Genomic_DNA"/>
</dbReference>
<accession>A0AA41XJ17</accession>
<dbReference type="InterPro" id="IPR003018">
    <property type="entry name" value="GAF"/>
</dbReference>
<dbReference type="Gene3D" id="3.30.450.40">
    <property type="match status" value="1"/>
</dbReference>
<dbReference type="Proteomes" id="UP001165587">
    <property type="component" value="Unassembled WGS sequence"/>
</dbReference>
<keyword evidence="1" id="KW-0378">Hydrolase</keyword>
<evidence type="ECO:0000259" key="3">
    <source>
        <dbReference type="SMART" id="SM00331"/>
    </source>
</evidence>
<evidence type="ECO:0000313" key="5">
    <source>
        <dbReference type="Proteomes" id="UP001165587"/>
    </source>
</evidence>